<dbReference type="EMBL" id="KB467843">
    <property type="protein sequence ID" value="PCH35035.1"/>
    <property type="molecule type" value="Genomic_DNA"/>
</dbReference>
<dbReference type="Gene3D" id="3.40.50.12660">
    <property type="match status" value="1"/>
</dbReference>
<feature type="compositionally biased region" description="Polar residues" evidence="2">
    <location>
        <begin position="247"/>
        <end position="259"/>
    </location>
</feature>
<dbReference type="PANTHER" id="PTHR48104">
    <property type="entry name" value="METACASPASE-4"/>
    <property type="match status" value="1"/>
</dbReference>
<proteinExistence type="inferred from homology"/>
<sequence>MVKYGPRTRTRACCQRKALLIGINYHTDMSPKGTGYDPLRGPRNDVKAFKRLLIEQFAYAEEDVTVMCDGAGEPHLQPTNVNIKYQIRRLVQGARPGDHFVFLFSGHSDQIVCLEHSEEDGQDEVILPMDHGGLDDRDKLIVDNDLRKLLVDPLPAGAYLTAILDSCHSGTLLGESRAVYLEHYRCNTIYLPWVANGERRLRSRWEGVVRKDATPLTPRKSTPPPALTRVPTFTEVMKTLGRPLRKTSAQLQRSLSLRRTPTEYLDASSETASTRTAVEPPPLPRAYSQPQPPRGKWRGKEEEKGEKKTEKSKEKSKEKSREKKDKEMGKEKLKSLDKNKSKNKSLIKQMSLRLKTAFEIVIPQCTSPTSTVRECDGHCLSSPTEKPHVISIAACADRQFDWEDSQGVSMTRALVKQLRRQPNATLAEILTTISYRNYEVTCKYKSWRKQWLRCHKPKGEVEMGSFPELFEYQDPQLGSQEKLDLGTQFQDYVR</sequence>
<feature type="region of interest" description="Disordered" evidence="2">
    <location>
        <begin position="239"/>
        <end position="344"/>
    </location>
</feature>
<evidence type="ECO:0000313" key="4">
    <source>
        <dbReference type="EMBL" id="PCH35035.1"/>
    </source>
</evidence>
<gene>
    <name evidence="4" type="ORF">WOLCODRAFT_165976</name>
</gene>
<dbReference type="Pfam" id="PF00656">
    <property type="entry name" value="Peptidase_C14"/>
    <property type="match status" value="1"/>
</dbReference>
<keyword evidence="5" id="KW-1185">Reference proteome</keyword>
<comment type="similarity">
    <text evidence="1">Belongs to the peptidase C14B family.</text>
</comment>
<dbReference type="InterPro" id="IPR011600">
    <property type="entry name" value="Pept_C14_caspase"/>
</dbReference>
<feature type="compositionally biased region" description="Basic and acidic residues" evidence="2">
    <location>
        <begin position="298"/>
        <end position="340"/>
    </location>
</feature>
<feature type="domain" description="Peptidase C14 caspase" evidence="3">
    <location>
        <begin position="16"/>
        <end position="436"/>
    </location>
</feature>
<evidence type="ECO:0000259" key="3">
    <source>
        <dbReference type="Pfam" id="PF00656"/>
    </source>
</evidence>
<dbReference type="GO" id="GO:0004197">
    <property type="term" value="F:cysteine-type endopeptidase activity"/>
    <property type="evidence" value="ECO:0007669"/>
    <property type="project" value="InterPro"/>
</dbReference>
<dbReference type="AlphaFoldDB" id="A0A2H3J011"/>
<name>A0A2H3J011_WOLCO</name>
<dbReference type="OrthoDB" id="2863655at2759"/>
<organism evidence="4 5">
    <name type="scientific">Wolfiporia cocos (strain MD-104)</name>
    <name type="common">Brown rot fungus</name>
    <dbReference type="NCBI Taxonomy" id="742152"/>
    <lineage>
        <taxon>Eukaryota</taxon>
        <taxon>Fungi</taxon>
        <taxon>Dikarya</taxon>
        <taxon>Basidiomycota</taxon>
        <taxon>Agaricomycotina</taxon>
        <taxon>Agaricomycetes</taxon>
        <taxon>Polyporales</taxon>
        <taxon>Phaeolaceae</taxon>
        <taxon>Wolfiporia</taxon>
    </lineage>
</organism>
<dbReference type="GO" id="GO:0005737">
    <property type="term" value="C:cytoplasm"/>
    <property type="evidence" value="ECO:0007669"/>
    <property type="project" value="TreeGrafter"/>
</dbReference>
<evidence type="ECO:0000313" key="5">
    <source>
        <dbReference type="Proteomes" id="UP000218811"/>
    </source>
</evidence>
<evidence type="ECO:0000256" key="2">
    <source>
        <dbReference type="SAM" id="MobiDB-lite"/>
    </source>
</evidence>
<dbReference type="Proteomes" id="UP000218811">
    <property type="component" value="Unassembled WGS sequence"/>
</dbReference>
<dbReference type="OMA" id="NGFCEPE"/>
<protein>
    <recommendedName>
        <fullName evidence="3">Peptidase C14 caspase domain-containing protein</fullName>
    </recommendedName>
</protein>
<dbReference type="Gene3D" id="3.40.50.1460">
    <property type="match status" value="1"/>
</dbReference>
<reference evidence="4 5" key="1">
    <citation type="journal article" date="2012" name="Science">
        <title>The Paleozoic origin of enzymatic lignin decomposition reconstructed from 31 fungal genomes.</title>
        <authorList>
            <person name="Floudas D."/>
            <person name="Binder M."/>
            <person name="Riley R."/>
            <person name="Barry K."/>
            <person name="Blanchette R.A."/>
            <person name="Henrissat B."/>
            <person name="Martinez A.T."/>
            <person name="Otillar R."/>
            <person name="Spatafora J.W."/>
            <person name="Yadav J.S."/>
            <person name="Aerts A."/>
            <person name="Benoit I."/>
            <person name="Boyd A."/>
            <person name="Carlson A."/>
            <person name="Copeland A."/>
            <person name="Coutinho P.M."/>
            <person name="de Vries R.P."/>
            <person name="Ferreira P."/>
            <person name="Findley K."/>
            <person name="Foster B."/>
            <person name="Gaskell J."/>
            <person name="Glotzer D."/>
            <person name="Gorecki P."/>
            <person name="Heitman J."/>
            <person name="Hesse C."/>
            <person name="Hori C."/>
            <person name="Igarashi K."/>
            <person name="Jurgens J.A."/>
            <person name="Kallen N."/>
            <person name="Kersten P."/>
            <person name="Kohler A."/>
            <person name="Kuees U."/>
            <person name="Kumar T.K.A."/>
            <person name="Kuo A."/>
            <person name="LaButti K."/>
            <person name="Larrondo L.F."/>
            <person name="Lindquist E."/>
            <person name="Ling A."/>
            <person name="Lombard V."/>
            <person name="Lucas S."/>
            <person name="Lundell T."/>
            <person name="Martin R."/>
            <person name="McLaughlin D.J."/>
            <person name="Morgenstern I."/>
            <person name="Morin E."/>
            <person name="Murat C."/>
            <person name="Nagy L.G."/>
            <person name="Nolan M."/>
            <person name="Ohm R.A."/>
            <person name="Patyshakuliyeva A."/>
            <person name="Rokas A."/>
            <person name="Ruiz-Duenas F.J."/>
            <person name="Sabat G."/>
            <person name="Salamov A."/>
            <person name="Samejima M."/>
            <person name="Schmutz J."/>
            <person name="Slot J.C."/>
            <person name="St John F."/>
            <person name="Stenlid J."/>
            <person name="Sun H."/>
            <person name="Sun S."/>
            <person name="Syed K."/>
            <person name="Tsang A."/>
            <person name="Wiebenga A."/>
            <person name="Young D."/>
            <person name="Pisabarro A."/>
            <person name="Eastwood D.C."/>
            <person name="Martin F."/>
            <person name="Cullen D."/>
            <person name="Grigoriev I.V."/>
            <person name="Hibbett D.S."/>
        </authorList>
    </citation>
    <scope>NUCLEOTIDE SEQUENCE [LARGE SCALE GENOMIC DNA]</scope>
    <source>
        <strain evidence="4 5">MD-104</strain>
    </source>
</reference>
<evidence type="ECO:0000256" key="1">
    <source>
        <dbReference type="ARBA" id="ARBA00009005"/>
    </source>
</evidence>
<dbReference type="InterPro" id="IPR050452">
    <property type="entry name" value="Metacaspase"/>
</dbReference>
<dbReference type="GO" id="GO:0006508">
    <property type="term" value="P:proteolysis"/>
    <property type="evidence" value="ECO:0007669"/>
    <property type="project" value="InterPro"/>
</dbReference>
<dbReference type="PANTHER" id="PTHR48104:SF30">
    <property type="entry name" value="METACASPASE-1"/>
    <property type="match status" value="1"/>
</dbReference>
<accession>A0A2H3J011</accession>